<dbReference type="InterPro" id="IPR008633">
    <property type="entry name" value="GvpH"/>
</dbReference>
<dbReference type="SMR" id="A0A4D6GYW3"/>
<dbReference type="Pfam" id="PF05455">
    <property type="entry name" value="GvpH"/>
    <property type="match status" value="1"/>
</dbReference>
<name>A0A4D6GYW3_HALS9</name>
<reference evidence="2 4" key="1">
    <citation type="journal article" date="2019" name="Microbiol. Resour. Announc.">
        <title>The Genome Sequence of the Halobacterium salinarum Type Strain Is Closely Related to That of Laboratory Strains NRC-1 and R1.</title>
        <authorList>
            <person name="Pfeiffer F."/>
            <person name="Marchfelder A."/>
            <person name="Habermann B."/>
            <person name="Dyall-Smith M.L."/>
        </authorList>
    </citation>
    <scope>NUCLEOTIDE SEQUENCE [LARGE SCALE GENOMIC DNA]</scope>
    <source>
        <strain evidence="2">91-R6</strain>
        <strain evidence="4">ATCC 33171 / DSM 3754 / JCM 8978 / NBRC 102687 / NCIMB 764 / 91-R6</strain>
        <plasmid evidence="4">phsal1</plasmid>
    </source>
</reference>
<organism evidence="2 4">
    <name type="scientific">Halobacterium salinarum (strain ATCC 33171 / DSM 3754 / JCM 8978 / NBRC 102687 / NCIMB 764 / 91-R6)</name>
    <dbReference type="NCBI Taxonomy" id="2597657"/>
    <lineage>
        <taxon>Archaea</taxon>
        <taxon>Methanobacteriati</taxon>
        <taxon>Methanobacteriota</taxon>
        <taxon>Stenosarchaea group</taxon>
        <taxon>Halobacteria</taxon>
        <taxon>Halobacteriales</taxon>
        <taxon>Halobacteriaceae</taxon>
        <taxon>Halobacterium</taxon>
    </lineage>
</organism>
<reference evidence="2" key="3">
    <citation type="journal article" name="MicrobiologyOpen">
        <title>Whole-genome comparison between the type strain of Halobacterium salinarum (DSM 3754(T)) and the laboratory strains R1 and NRC-1.</title>
        <authorList>
            <person name="Pfeiffer F."/>
            <person name="Losensky G."/>
            <person name="Marchfelder A."/>
            <person name="Habermann B."/>
            <person name="Dyall-Smith M."/>
        </authorList>
    </citation>
    <scope>NUCLEOTIDE SEQUENCE</scope>
    <source>
        <strain evidence="2">91-R6</strain>
    </source>
</reference>
<geneLocation type="plasmid" evidence="2">
    <name>pHSAL1</name>
</geneLocation>
<protein>
    <submittedName>
        <fullName evidence="2">Gas-vesicle operon protein GvpH</fullName>
    </submittedName>
    <submittedName>
        <fullName evidence="3">GvpH protein</fullName>
    </submittedName>
</protein>
<dbReference type="GeneID" id="68695194"/>
<proteinExistence type="predicted"/>
<dbReference type="EMBL" id="CP038632">
    <property type="protein sequence ID" value="QCC46018.1"/>
    <property type="molecule type" value="Genomic_DNA"/>
</dbReference>
<evidence type="ECO:0000313" key="2">
    <source>
        <dbReference type="EMBL" id="QCC46018.1"/>
    </source>
</evidence>
<evidence type="ECO:0000313" key="5">
    <source>
        <dbReference type="Proteomes" id="UP000323075"/>
    </source>
</evidence>
<dbReference type="EMBL" id="VRYN01000008">
    <property type="protein sequence ID" value="TYO75003.1"/>
    <property type="molecule type" value="Genomic_DNA"/>
</dbReference>
<dbReference type="Proteomes" id="UP000296216">
    <property type="component" value="Plasmid pHSAL1"/>
</dbReference>
<evidence type="ECO:0000256" key="1">
    <source>
        <dbReference type="SAM" id="MobiDB-lite"/>
    </source>
</evidence>
<dbReference type="Proteomes" id="UP000323075">
    <property type="component" value="Unassembled WGS sequence"/>
</dbReference>
<gene>
    <name evidence="2" type="primary">gvpH</name>
    <name evidence="3" type="ORF">APQ99_02133</name>
    <name evidence="2" type="ORF">HBSAL_12190</name>
</gene>
<feature type="region of interest" description="Disordered" evidence="1">
    <location>
        <begin position="57"/>
        <end position="92"/>
    </location>
</feature>
<keyword evidence="2" id="KW-0614">Plasmid</keyword>
<feature type="compositionally biased region" description="Basic and acidic residues" evidence="1">
    <location>
        <begin position="78"/>
        <end position="88"/>
    </location>
</feature>
<evidence type="ECO:0000313" key="3">
    <source>
        <dbReference type="EMBL" id="TYO75003.1"/>
    </source>
</evidence>
<reference evidence="3 5" key="2">
    <citation type="submission" date="2019-07" db="EMBL/GenBank/DDBJ databases">
        <title>Genomic Encyclopedia of Archaeal and Bacterial Type Strains, Phase II (KMG-II): from individual species to whole genera.</title>
        <authorList>
            <person name="Goeker M."/>
        </authorList>
    </citation>
    <scope>NUCLEOTIDE SEQUENCE [LARGE SCALE GENOMIC DNA]</scope>
    <source>
        <strain evidence="3 5">DSM 3754</strain>
    </source>
</reference>
<geneLocation type="plasmid" evidence="4">
    <name>phsal1</name>
</geneLocation>
<dbReference type="AlphaFoldDB" id="A0A4D6GYW3"/>
<dbReference type="RefSeq" id="WP_010904103.1">
    <property type="nucleotide sequence ID" value="NZ_VRYN01000008.1"/>
</dbReference>
<accession>A0A4D6GYW3</accession>
<evidence type="ECO:0000313" key="4">
    <source>
        <dbReference type="Proteomes" id="UP000296216"/>
    </source>
</evidence>
<sequence length="163" mass="17106">MPTDDPSDRPSGLLDQLSRLIETLAELDDDNGEQHGHSTIDRGRTRIDYDYAVSIGLGSDARSPSTPAGNADDAGDAETAHIETRASDDSDDLVVVADLPGVTDETAVDAAVEDTGALTISVGDDVVERLTLDDPGMTITSLTVTNQILELRVTPSEPSATDT</sequence>